<evidence type="ECO:0000256" key="2">
    <source>
        <dbReference type="ARBA" id="ARBA00022679"/>
    </source>
</evidence>
<dbReference type="GO" id="GO:0047334">
    <property type="term" value="F:diphosphate-fructose-6-phosphate 1-phosphotransferase activity"/>
    <property type="evidence" value="ECO:0007669"/>
    <property type="project" value="InterPro"/>
</dbReference>
<evidence type="ECO:0000313" key="7">
    <source>
        <dbReference type="EMBL" id="SUZ77978.1"/>
    </source>
</evidence>
<keyword evidence="4" id="KW-0418">Kinase</keyword>
<dbReference type="AlphaFoldDB" id="A0A381QG46"/>
<dbReference type="InterPro" id="IPR022953">
    <property type="entry name" value="ATP_PFK"/>
</dbReference>
<dbReference type="Gene3D" id="3.40.50.450">
    <property type="match status" value="1"/>
</dbReference>
<dbReference type="InterPro" id="IPR000023">
    <property type="entry name" value="Phosphofructokinase_dom"/>
</dbReference>
<accession>A0A381QG46</accession>
<keyword evidence="3" id="KW-0479">Metal-binding</keyword>
<feature type="domain" description="Phosphofructokinase" evidence="6">
    <location>
        <begin position="25"/>
        <end position="340"/>
    </location>
</feature>
<dbReference type="SUPFAM" id="SSF53784">
    <property type="entry name" value="Phosphofructokinase"/>
    <property type="match status" value="1"/>
</dbReference>
<sequence>MNLSLSYINKKDMEKKMTNKNAFYAQSGGVTAVINASACGVIETARKYKTKIGKVYAGKNGILGALKEELIDTSLESDQEIASLKYTPGGAFGTARYKLKGFEENQKEYERLIEVFKIHNIGYFFYNGGGDSMDTALKVSQMGEKMNFPVASIGIPKTVDNDLPITDTCPGFGSVAKYIAVSTHEASLDVSSMAETSTKVFILEVMGRHAGWIAAASGLIANNKNEPPHIILFPEVPFNRKDFLRNVEKSVNKNGYCVIVASEGTRYKNGQFLADAGTRDSFGHKQLGGVAPELASMIKKDLGYKYHYAIADYLQRSARHLASETDLKQAYSVGEAAVKMAINGEKSLMVTIDRISDSPYEWRIGSADLSKVANNEKMMPKKYISKTGYGITAECKAYMLPLIKGEAYPRYKNGLPVFAHLKNKLIPKRLKTNFVV</sequence>
<dbReference type="UniPathway" id="UPA00109">
    <property type="reaction ID" value="UER00182"/>
</dbReference>
<evidence type="ECO:0000256" key="5">
    <source>
        <dbReference type="ARBA" id="ARBA00022842"/>
    </source>
</evidence>
<dbReference type="EMBL" id="UINC01001337">
    <property type="protein sequence ID" value="SUZ77978.1"/>
    <property type="molecule type" value="Genomic_DNA"/>
</dbReference>
<keyword evidence="2" id="KW-0808">Transferase</keyword>
<dbReference type="PRINTS" id="PR00476">
    <property type="entry name" value="PHFRCTKINASE"/>
</dbReference>
<dbReference type="Gene3D" id="3.40.50.460">
    <property type="entry name" value="Phosphofructokinase domain"/>
    <property type="match status" value="1"/>
</dbReference>
<protein>
    <recommendedName>
        <fullName evidence="6">Phosphofructokinase domain-containing protein</fullName>
    </recommendedName>
</protein>
<keyword evidence="5" id="KW-0460">Magnesium</keyword>
<dbReference type="Pfam" id="PF00365">
    <property type="entry name" value="PFK"/>
    <property type="match status" value="1"/>
</dbReference>
<reference evidence="7" key="1">
    <citation type="submission" date="2018-05" db="EMBL/GenBank/DDBJ databases">
        <authorList>
            <person name="Lanie J.A."/>
            <person name="Ng W.-L."/>
            <person name="Kazmierczak K.M."/>
            <person name="Andrzejewski T.M."/>
            <person name="Davidsen T.M."/>
            <person name="Wayne K.J."/>
            <person name="Tettelin H."/>
            <person name="Glass J.I."/>
            <person name="Rusch D."/>
            <person name="Podicherti R."/>
            <person name="Tsui H.-C.T."/>
            <person name="Winkler M.E."/>
        </authorList>
    </citation>
    <scope>NUCLEOTIDE SEQUENCE</scope>
</reference>
<dbReference type="InterPro" id="IPR035966">
    <property type="entry name" value="PKF_sf"/>
</dbReference>
<proteinExistence type="inferred from homology"/>
<dbReference type="PANTHER" id="PTHR45770">
    <property type="entry name" value="ATP-DEPENDENT 6-PHOSPHOFRUCTOKINASE 1"/>
    <property type="match status" value="1"/>
</dbReference>
<dbReference type="InterPro" id="IPR050929">
    <property type="entry name" value="PFKA"/>
</dbReference>
<comment type="cofactor">
    <cofactor evidence="1">
        <name>Mg(2+)</name>
        <dbReference type="ChEBI" id="CHEBI:18420"/>
    </cofactor>
</comment>
<dbReference type="NCBIfam" id="NF010675">
    <property type="entry name" value="PRK14072.1"/>
    <property type="match status" value="1"/>
</dbReference>
<organism evidence="7">
    <name type="scientific">marine metagenome</name>
    <dbReference type="NCBI Taxonomy" id="408172"/>
    <lineage>
        <taxon>unclassified sequences</taxon>
        <taxon>metagenomes</taxon>
        <taxon>ecological metagenomes</taxon>
    </lineage>
</organism>
<dbReference type="GO" id="GO:0006002">
    <property type="term" value="P:fructose 6-phosphate metabolic process"/>
    <property type="evidence" value="ECO:0007669"/>
    <property type="project" value="InterPro"/>
</dbReference>
<dbReference type="InterPro" id="IPR011404">
    <property type="entry name" value="PPi-PFK"/>
</dbReference>
<dbReference type="PIRSF" id="PIRSF036483">
    <property type="entry name" value="PFK_XF0274"/>
    <property type="match status" value="1"/>
</dbReference>
<evidence type="ECO:0000259" key="6">
    <source>
        <dbReference type="Pfam" id="PF00365"/>
    </source>
</evidence>
<gene>
    <name evidence="7" type="ORF">METZ01_LOCUS30832</name>
</gene>
<dbReference type="HAMAP" id="MF_01978">
    <property type="entry name" value="Phosphofructokinase_II_B2"/>
    <property type="match status" value="1"/>
</dbReference>
<dbReference type="GO" id="GO:0003872">
    <property type="term" value="F:6-phosphofructokinase activity"/>
    <property type="evidence" value="ECO:0007669"/>
    <property type="project" value="InterPro"/>
</dbReference>
<dbReference type="GO" id="GO:0046872">
    <property type="term" value="F:metal ion binding"/>
    <property type="evidence" value="ECO:0007669"/>
    <property type="project" value="UniProtKB-KW"/>
</dbReference>
<evidence type="ECO:0000256" key="1">
    <source>
        <dbReference type="ARBA" id="ARBA00001946"/>
    </source>
</evidence>
<evidence type="ECO:0000256" key="3">
    <source>
        <dbReference type="ARBA" id="ARBA00022723"/>
    </source>
</evidence>
<evidence type="ECO:0000256" key="4">
    <source>
        <dbReference type="ARBA" id="ARBA00022777"/>
    </source>
</evidence>
<name>A0A381QG46_9ZZZZ</name>